<comment type="caution">
    <text evidence="2">The sequence shown here is derived from an EMBL/GenBank/DDBJ whole genome shotgun (WGS) entry which is preliminary data.</text>
</comment>
<proteinExistence type="predicted"/>
<dbReference type="EMBL" id="JACVVK020000039">
    <property type="protein sequence ID" value="KAK7500133.1"/>
    <property type="molecule type" value="Genomic_DNA"/>
</dbReference>
<sequence length="172" mass="19740">CRASVVSQCHSIDMYRQKGGHFVAVVENGHRLWSEGVYAERSVHAFVCVSFVCREEHYGDAEPSCLADILQRTFRPKDTNFTSRGQNFRWTNMKKTPWRKTRADSRGSQALENRLLLFRDKRVSISSSTKTRGKRTPRSQGGSPTVWKSNPLPHPTELFHEMESVPKIEFPS</sequence>
<dbReference type="AlphaFoldDB" id="A0ABD0LMA7"/>
<evidence type="ECO:0000313" key="2">
    <source>
        <dbReference type="EMBL" id="KAK7500133.1"/>
    </source>
</evidence>
<dbReference type="Proteomes" id="UP001519460">
    <property type="component" value="Unassembled WGS sequence"/>
</dbReference>
<evidence type="ECO:0000313" key="3">
    <source>
        <dbReference type="Proteomes" id="UP001519460"/>
    </source>
</evidence>
<feature type="compositionally biased region" description="Basic and acidic residues" evidence="1">
    <location>
        <begin position="157"/>
        <end position="166"/>
    </location>
</feature>
<feature type="non-terminal residue" evidence="2">
    <location>
        <position position="1"/>
    </location>
</feature>
<feature type="non-terminal residue" evidence="2">
    <location>
        <position position="172"/>
    </location>
</feature>
<feature type="region of interest" description="Disordered" evidence="1">
    <location>
        <begin position="126"/>
        <end position="172"/>
    </location>
</feature>
<reference evidence="2 3" key="1">
    <citation type="journal article" date="2023" name="Sci. Data">
        <title>Genome assembly of the Korean intertidal mud-creeper Batillaria attramentaria.</title>
        <authorList>
            <person name="Patra A.K."/>
            <person name="Ho P.T."/>
            <person name="Jun S."/>
            <person name="Lee S.J."/>
            <person name="Kim Y."/>
            <person name="Won Y.J."/>
        </authorList>
    </citation>
    <scope>NUCLEOTIDE SEQUENCE [LARGE SCALE GENOMIC DNA]</scope>
    <source>
        <strain evidence="2">Wonlab-2016</strain>
    </source>
</reference>
<name>A0ABD0LMA7_9CAEN</name>
<accession>A0ABD0LMA7</accession>
<gene>
    <name evidence="2" type="ORF">BaRGS_00008680</name>
</gene>
<feature type="compositionally biased region" description="Polar residues" evidence="1">
    <location>
        <begin position="138"/>
        <end position="148"/>
    </location>
</feature>
<evidence type="ECO:0000256" key="1">
    <source>
        <dbReference type="SAM" id="MobiDB-lite"/>
    </source>
</evidence>
<keyword evidence="3" id="KW-1185">Reference proteome</keyword>
<organism evidence="2 3">
    <name type="scientific">Batillaria attramentaria</name>
    <dbReference type="NCBI Taxonomy" id="370345"/>
    <lineage>
        <taxon>Eukaryota</taxon>
        <taxon>Metazoa</taxon>
        <taxon>Spiralia</taxon>
        <taxon>Lophotrochozoa</taxon>
        <taxon>Mollusca</taxon>
        <taxon>Gastropoda</taxon>
        <taxon>Caenogastropoda</taxon>
        <taxon>Sorbeoconcha</taxon>
        <taxon>Cerithioidea</taxon>
        <taxon>Batillariidae</taxon>
        <taxon>Batillaria</taxon>
    </lineage>
</organism>
<protein>
    <submittedName>
        <fullName evidence="2">Uncharacterized protein</fullName>
    </submittedName>
</protein>